<gene>
    <name evidence="7" type="ORF">QBC37DRAFT_193449</name>
</gene>
<dbReference type="GO" id="GO:0005783">
    <property type="term" value="C:endoplasmic reticulum"/>
    <property type="evidence" value="ECO:0007669"/>
    <property type="project" value="UniProtKB-SubCell"/>
</dbReference>
<dbReference type="AlphaFoldDB" id="A0AAN6Y5A7"/>
<dbReference type="InterPro" id="IPR016024">
    <property type="entry name" value="ARM-type_fold"/>
</dbReference>
<reference evidence="7" key="1">
    <citation type="journal article" date="2023" name="Mol. Phylogenet. Evol.">
        <title>Genome-scale phylogeny and comparative genomics of the fungal order Sordariales.</title>
        <authorList>
            <person name="Hensen N."/>
            <person name="Bonometti L."/>
            <person name="Westerberg I."/>
            <person name="Brannstrom I.O."/>
            <person name="Guillou S."/>
            <person name="Cros-Aarteil S."/>
            <person name="Calhoun S."/>
            <person name="Haridas S."/>
            <person name="Kuo A."/>
            <person name="Mondo S."/>
            <person name="Pangilinan J."/>
            <person name="Riley R."/>
            <person name="LaButti K."/>
            <person name="Andreopoulos B."/>
            <person name="Lipzen A."/>
            <person name="Chen C."/>
            <person name="Yan M."/>
            <person name="Daum C."/>
            <person name="Ng V."/>
            <person name="Clum A."/>
            <person name="Steindorff A."/>
            <person name="Ohm R.A."/>
            <person name="Martin F."/>
            <person name="Silar P."/>
            <person name="Natvig D.O."/>
            <person name="Lalanne C."/>
            <person name="Gautier V."/>
            <person name="Ament-Velasquez S.L."/>
            <person name="Kruys A."/>
            <person name="Hutchinson M.I."/>
            <person name="Powell A.J."/>
            <person name="Barry K."/>
            <person name="Miller A.N."/>
            <person name="Grigoriev I.V."/>
            <person name="Debuchy R."/>
            <person name="Gladieux P."/>
            <person name="Hiltunen Thoren M."/>
            <person name="Johannesson H."/>
        </authorList>
    </citation>
    <scope>NUCLEOTIDE SEQUENCE</scope>
    <source>
        <strain evidence="7">PSN293</strain>
    </source>
</reference>
<dbReference type="InterPro" id="IPR040144">
    <property type="entry name" value="RAP1GDS1"/>
</dbReference>
<organism evidence="7 8">
    <name type="scientific">Rhypophila decipiens</name>
    <dbReference type="NCBI Taxonomy" id="261697"/>
    <lineage>
        <taxon>Eukaryota</taxon>
        <taxon>Fungi</taxon>
        <taxon>Dikarya</taxon>
        <taxon>Ascomycota</taxon>
        <taxon>Pezizomycotina</taxon>
        <taxon>Sordariomycetes</taxon>
        <taxon>Sordariomycetidae</taxon>
        <taxon>Sordariales</taxon>
        <taxon>Naviculisporaceae</taxon>
        <taxon>Rhypophila</taxon>
    </lineage>
</organism>
<evidence type="ECO:0000313" key="8">
    <source>
        <dbReference type="Proteomes" id="UP001301769"/>
    </source>
</evidence>
<dbReference type="Gene3D" id="1.25.10.10">
    <property type="entry name" value="Leucine-rich Repeat Variant"/>
    <property type="match status" value="2"/>
</dbReference>
<keyword evidence="6" id="KW-0496">Mitochondrion</keyword>
<dbReference type="GO" id="GO:0005829">
    <property type="term" value="C:cytosol"/>
    <property type="evidence" value="ECO:0007669"/>
    <property type="project" value="UniProtKB-SubCell"/>
</dbReference>
<dbReference type="GO" id="GO:0005085">
    <property type="term" value="F:guanyl-nucleotide exchange factor activity"/>
    <property type="evidence" value="ECO:0007669"/>
    <property type="project" value="InterPro"/>
</dbReference>
<keyword evidence="4" id="KW-0963">Cytoplasm</keyword>
<dbReference type="Proteomes" id="UP001301769">
    <property type="component" value="Unassembled WGS sequence"/>
</dbReference>
<comment type="subcellular location">
    <subcellularLocation>
        <location evidence="3">Cytoplasm</location>
        <location evidence="3">Cytosol</location>
    </subcellularLocation>
    <subcellularLocation>
        <location evidence="2">Endoplasmic reticulum</location>
    </subcellularLocation>
    <subcellularLocation>
        <location evidence="1">Mitochondrion</location>
    </subcellularLocation>
</comment>
<evidence type="ECO:0000256" key="1">
    <source>
        <dbReference type="ARBA" id="ARBA00004173"/>
    </source>
</evidence>
<keyword evidence="5" id="KW-0256">Endoplasmic reticulum</keyword>
<accession>A0AAN6Y5A7</accession>
<sequence length="750" mass="80896">MAKPAEEVVASISSFNPSTATREGGVRVLKDALETIRSLWSSNQEADVARIAEKIGDGARTAAWRIPIGESGILDFFLENLQDQASGEAVIQTLRVIGNACVDCNANRDRVVASNKIPHLVSLLKDDKLVRMVVPTLFNICIDCVPAQNQAYEAGFSKNIIDILDGPRLNPVRGLLGLMLKGLELLEASMNKIEPVFAESGAATRLLTFLSSSKRTLSLEEFTDACTVTLAYLAHGRFQQDLLRAGKVGLLLDLFSYSLSLEPKPQDQHDSDPELDEEDIEIRDQRLTNRAAFIDIIAKISEDDNAVSLCGPGTPLFDQLADDFLSSKDHHLQIVACLFLGNLACSDGSSTAIGSDTRVREGLLSIVSNGVSLLGVSSTTVAPTLPGIPKATPEPLQALHQAISCLKNLAIPAANKPLLGSLLDTTLPEYWTAPSALDQGILIVVMSLTRLLVTNCPENAATMNSPFPTTTPPGGKTRLQLVIDLLHRIQQDKARSKAPEIVRITTDIYRAICATSKMLLCAPPLPGSPTEEREKETERRIEFLETHPDVIPILGQMLETFKQPSLRGEVLYVLANLASSTTTQSGEEDTDSSSRTTLANAALTALESSPQNLAILADCVIGQEGEGIKLLAELGLAEKGAALESDDAGEEEADDSSAPPVVVTTTTNYATSSKDNTTLQKALTEMSLQPNAQAAQPAQQPVTNSLRENGLILACNIVHRFPDRISSPPAKKKVYEQIIHRGWELRRAQT</sequence>
<evidence type="ECO:0000256" key="5">
    <source>
        <dbReference type="ARBA" id="ARBA00022824"/>
    </source>
</evidence>
<dbReference type="GO" id="GO:0005739">
    <property type="term" value="C:mitochondrion"/>
    <property type="evidence" value="ECO:0007669"/>
    <property type="project" value="UniProtKB-SubCell"/>
</dbReference>
<dbReference type="PANTHER" id="PTHR10957">
    <property type="entry name" value="RAP1 GTPASE-GDP DISSOCIATION STIMULATOR 1"/>
    <property type="match status" value="1"/>
</dbReference>
<evidence type="ECO:0000256" key="6">
    <source>
        <dbReference type="ARBA" id="ARBA00023128"/>
    </source>
</evidence>
<dbReference type="InterPro" id="IPR000225">
    <property type="entry name" value="Armadillo"/>
</dbReference>
<comment type="caution">
    <text evidence="7">The sequence shown here is derived from an EMBL/GenBank/DDBJ whole genome shotgun (WGS) entry which is preliminary data.</text>
</comment>
<protein>
    <submittedName>
        <fullName evidence="7">Armadillo-type protein</fullName>
    </submittedName>
</protein>
<name>A0AAN6Y5A7_9PEZI</name>
<dbReference type="InterPro" id="IPR011989">
    <property type="entry name" value="ARM-like"/>
</dbReference>
<keyword evidence="8" id="KW-1185">Reference proteome</keyword>
<evidence type="ECO:0000256" key="3">
    <source>
        <dbReference type="ARBA" id="ARBA00004514"/>
    </source>
</evidence>
<reference evidence="7" key="2">
    <citation type="submission" date="2023-05" db="EMBL/GenBank/DDBJ databases">
        <authorList>
            <consortium name="Lawrence Berkeley National Laboratory"/>
            <person name="Steindorff A."/>
            <person name="Hensen N."/>
            <person name="Bonometti L."/>
            <person name="Westerberg I."/>
            <person name="Brannstrom I.O."/>
            <person name="Guillou S."/>
            <person name="Cros-Aarteil S."/>
            <person name="Calhoun S."/>
            <person name="Haridas S."/>
            <person name="Kuo A."/>
            <person name="Mondo S."/>
            <person name="Pangilinan J."/>
            <person name="Riley R."/>
            <person name="Labutti K."/>
            <person name="Andreopoulos B."/>
            <person name="Lipzen A."/>
            <person name="Chen C."/>
            <person name="Yanf M."/>
            <person name="Daum C."/>
            <person name="Ng V."/>
            <person name="Clum A."/>
            <person name="Ohm R."/>
            <person name="Martin F."/>
            <person name="Silar P."/>
            <person name="Natvig D."/>
            <person name="Lalanne C."/>
            <person name="Gautier V."/>
            <person name="Ament-Velasquez S.L."/>
            <person name="Kruys A."/>
            <person name="Hutchinson M.I."/>
            <person name="Powell A.J."/>
            <person name="Barry K."/>
            <person name="Miller A.N."/>
            <person name="Grigoriev I.V."/>
            <person name="Debuchy R."/>
            <person name="Gladieux P."/>
            <person name="Thoren M.H."/>
            <person name="Johannesson H."/>
        </authorList>
    </citation>
    <scope>NUCLEOTIDE SEQUENCE</scope>
    <source>
        <strain evidence="7">PSN293</strain>
    </source>
</reference>
<evidence type="ECO:0000256" key="4">
    <source>
        <dbReference type="ARBA" id="ARBA00022490"/>
    </source>
</evidence>
<evidence type="ECO:0000256" key="2">
    <source>
        <dbReference type="ARBA" id="ARBA00004240"/>
    </source>
</evidence>
<dbReference type="EMBL" id="MU858127">
    <property type="protein sequence ID" value="KAK4212458.1"/>
    <property type="molecule type" value="Genomic_DNA"/>
</dbReference>
<proteinExistence type="predicted"/>
<dbReference type="SUPFAM" id="SSF48371">
    <property type="entry name" value="ARM repeat"/>
    <property type="match status" value="1"/>
</dbReference>
<dbReference type="SMART" id="SM00185">
    <property type="entry name" value="ARM"/>
    <property type="match status" value="3"/>
</dbReference>
<evidence type="ECO:0000313" key="7">
    <source>
        <dbReference type="EMBL" id="KAK4212458.1"/>
    </source>
</evidence>